<dbReference type="PANTHER" id="PTHR30558:SF7">
    <property type="entry name" value="TOL-PAL SYSTEM PROTEIN TOLR"/>
    <property type="match status" value="1"/>
</dbReference>
<evidence type="ECO:0000313" key="12">
    <source>
        <dbReference type="EMBL" id="MCZ4296865.1"/>
    </source>
</evidence>
<keyword evidence="7 11" id="KW-1133">Transmembrane helix</keyword>
<evidence type="ECO:0000256" key="1">
    <source>
        <dbReference type="ARBA" id="ARBA00004162"/>
    </source>
</evidence>
<dbReference type="Proteomes" id="UP001083770">
    <property type="component" value="Unassembled WGS sequence"/>
</dbReference>
<keyword evidence="10" id="KW-0813">Transport</keyword>
<dbReference type="EMBL" id="JAPWGW010000001">
    <property type="protein sequence ID" value="MCZ4296865.1"/>
    <property type="molecule type" value="Genomic_DNA"/>
</dbReference>
<evidence type="ECO:0000256" key="7">
    <source>
        <dbReference type="ARBA" id="ARBA00022989"/>
    </source>
</evidence>
<proteinExistence type="inferred from homology"/>
<keyword evidence="10" id="KW-0653">Protein transport</keyword>
<evidence type="ECO:0000256" key="4">
    <source>
        <dbReference type="ARBA" id="ARBA00022519"/>
    </source>
</evidence>
<dbReference type="PANTHER" id="PTHR30558">
    <property type="entry name" value="EXBD MEMBRANE COMPONENT OF PMF-DRIVEN MACROMOLECULE IMPORT SYSTEM"/>
    <property type="match status" value="1"/>
</dbReference>
<dbReference type="Pfam" id="PF02472">
    <property type="entry name" value="ExbD"/>
    <property type="match status" value="1"/>
</dbReference>
<evidence type="ECO:0000313" key="13">
    <source>
        <dbReference type="Proteomes" id="UP001083770"/>
    </source>
</evidence>
<evidence type="ECO:0000256" key="10">
    <source>
        <dbReference type="RuleBase" id="RU003879"/>
    </source>
</evidence>
<evidence type="ECO:0000256" key="5">
    <source>
        <dbReference type="ARBA" id="ARBA00022618"/>
    </source>
</evidence>
<keyword evidence="4" id="KW-0997">Cell inner membrane</keyword>
<dbReference type="Gene3D" id="3.30.420.270">
    <property type="match status" value="1"/>
</dbReference>
<sequence>MAGGFAAGPSGRNRGRRAMAAEINVTPLVDVMLVLLIVFMITAPLLTTGVEVSLPKASAENLRAPQSQPLSVSLDRSGAIYIQETRVNPEELVSTLYAIAGEGYEERIFLRADEGVNYGQVMSVMTRMQRAGYRNIALVTDPQAEESR</sequence>
<keyword evidence="13" id="KW-1185">Reference proteome</keyword>
<evidence type="ECO:0000256" key="2">
    <source>
        <dbReference type="ARBA" id="ARBA00005811"/>
    </source>
</evidence>
<accession>A0ABT4LR80</accession>
<comment type="subcellular location">
    <subcellularLocation>
        <location evidence="1">Cell membrane</location>
        <topology evidence="1">Single-pass membrane protein</topology>
    </subcellularLocation>
    <subcellularLocation>
        <location evidence="10">Cell membrane</location>
        <topology evidence="10">Single-pass type II membrane protein</topology>
    </subcellularLocation>
</comment>
<keyword evidence="9" id="KW-0131">Cell cycle</keyword>
<evidence type="ECO:0000256" key="3">
    <source>
        <dbReference type="ARBA" id="ARBA00022475"/>
    </source>
</evidence>
<comment type="caution">
    <text evidence="12">The sequence shown here is derived from an EMBL/GenBank/DDBJ whole genome shotgun (WGS) entry which is preliminary data.</text>
</comment>
<reference evidence="12" key="1">
    <citation type="submission" date="2022-12" db="EMBL/GenBank/DDBJ databases">
        <title>Bacterial isolates from different developmental stages of Nematostella vectensis.</title>
        <authorList>
            <person name="Fraune S."/>
        </authorList>
    </citation>
    <scope>NUCLEOTIDE SEQUENCE</scope>
    <source>
        <strain evidence="12">G21632-S1</strain>
    </source>
</reference>
<name>A0ABT4LR80_9PROT</name>
<keyword evidence="3" id="KW-1003">Cell membrane</keyword>
<dbReference type="InterPro" id="IPR003400">
    <property type="entry name" value="ExbD"/>
</dbReference>
<dbReference type="InterPro" id="IPR014168">
    <property type="entry name" value="Tol-Pal_TolR"/>
</dbReference>
<dbReference type="NCBIfam" id="TIGR02801">
    <property type="entry name" value="tolR"/>
    <property type="match status" value="1"/>
</dbReference>
<feature type="transmembrane region" description="Helical" evidence="11">
    <location>
        <begin position="21"/>
        <end position="46"/>
    </location>
</feature>
<organism evidence="12 13">
    <name type="scientific">Henriciella marina</name>
    <dbReference type="NCBI Taxonomy" id="453851"/>
    <lineage>
        <taxon>Bacteria</taxon>
        <taxon>Pseudomonadati</taxon>
        <taxon>Pseudomonadota</taxon>
        <taxon>Alphaproteobacteria</taxon>
        <taxon>Hyphomonadales</taxon>
        <taxon>Hyphomonadaceae</taxon>
        <taxon>Henriciella</taxon>
    </lineage>
</organism>
<evidence type="ECO:0000256" key="6">
    <source>
        <dbReference type="ARBA" id="ARBA00022692"/>
    </source>
</evidence>
<keyword evidence="6 10" id="KW-0812">Transmembrane</keyword>
<evidence type="ECO:0000256" key="8">
    <source>
        <dbReference type="ARBA" id="ARBA00023136"/>
    </source>
</evidence>
<protein>
    <submittedName>
        <fullName evidence="12">Protein TolR</fullName>
    </submittedName>
</protein>
<dbReference type="RefSeq" id="WP_233350458.1">
    <property type="nucleotide sequence ID" value="NZ_JAPWGW010000001.1"/>
</dbReference>
<evidence type="ECO:0000256" key="9">
    <source>
        <dbReference type="ARBA" id="ARBA00023306"/>
    </source>
</evidence>
<comment type="similarity">
    <text evidence="2 10">Belongs to the ExbD/TolR family.</text>
</comment>
<keyword evidence="8 11" id="KW-0472">Membrane</keyword>
<evidence type="ECO:0000256" key="11">
    <source>
        <dbReference type="SAM" id="Phobius"/>
    </source>
</evidence>
<gene>
    <name evidence="12" type="primary">tolR</name>
    <name evidence="12" type="ORF">O4G74_02220</name>
</gene>
<keyword evidence="5" id="KW-0132">Cell division</keyword>